<gene>
    <name evidence="3" type="ORF">ACFSCT_14415</name>
</gene>
<keyword evidence="2" id="KW-1133">Transmembrane helix</keyword>
<organism evidence="3 4">
    <name type="scientific">Paracoccus pacificus</name>
    <dbReference type="NCBI Taxonomy" id="1463598"/>
    <lineage>
        <taxon>Bacteria</taxon>
        <taxon>Pseudomonadati</taxon>
        <taxon>Pseudomonadota</taxon>
        <taxon>Alphaproteobacteria</taxon>
        <taxon>Rhodobacterales</taxon>
        <taxon>Paracoccaceae</taxon>
        <taxon>Paracoccus</taxon>
    </lineage>
</organism>
<evidence type="ECO:0000313" key="3">
    <source>
        <dbReference type="EMBL" id="MFD1882913.1"/>
    </source>
</evidence>
<protein>
    <submittedName>
        <fullName evidence="3">Zinc ribbon domain-containing protein</fullName>
    </submittedName>
</protein>
<keyword evidence="2" id="KW-0472">Membrane</keyword>
<reference evidence="4" key="1">
    <citation type="journal article" date="2019" name="Int. J. Syst. Evol. Microbiol.">
        <title>The Global Catalogue of Microorganisms (GCM) 10K type strain sequencing project: providing services to taxonomists for standard genome sequencing and annotation.</title>
        <authorList>
            <consortium name="The Broad Institute Genomics Platform"/>
            <consortium name="The Broad Institute Genome Sequencing Center for Infectious Disease"/>
            <person name="Wu L."/>
            <person name="Ma J."/>
        </authorList>
    </citation>
    <scope>NUCLEOTIDE SEQUENCE [LARGE SCALE GENOMIC DNA]</scope>
    <source>
        <strain evidence="4">CCUG 56029</strain>
    </source>
</reference>
<proteinExistence type="predicted"/>
<name>A0ABW4R9J2_9RHOB</name>
<feature type="region of interest" description="Disordered" evidence="1">
    <location>
        <begin position="41"/>
        <end position="60"/>
    </location>
</feature>
<keyword evidence="2" id="KW-0812">Transmembrane</keyword>
<dbReference type="PANTHER" id="PTHR37826:SF3">
    <property type="entry name" value="J DOMAIN-CONTAINING PROTEIN"/>
    <property type="match status" value="1"/>
</dbReference>
<dbReference type="EMBL" id="JBHUEN010000043">
    <property type="protein sequence ID" value="MFD1882913.1"/>
    <property type="molecule type" value="Genomic_DNA"/>
</dbReference>
<dbReference type="PANTHER" id="PTHR37826">
    <property type="entry name" value="FLOTILLIN BAND_7_5 DOMAIN PROTEIN"/>
    <property type="match status" value="1"/>
</dbReference>
<accession>A0ABW4R9J2</accession>
<evidence type="ECO:0000256" key="2">
    <source>
        <dbReference type="SAM" id="Phobius"/>
    </source>
</evidence>
<dbReference type="Proteomes" id="UP001597213">
    <property type="component" value="Unassembled WGS sequence"/>
</dbReference>
<keyword evidence="4" id="KW-1185">Reference proteome</keyword>
<evidence type="ECO:0000256" key="1">
    <source>
        <dbReference type="SAM" id="MobiDB-lite"/>
    </source>
</evidence>
<sequence length="440" mass="48268">MPTPRTEYRYPCESCGASLRFTPGQTVLTCEYCGHTQNISPGAARAPGRQETGGSAGEAVLLPEPRTGRALQWDAAHKSPELTEIPLEKGLRLDQASGDFVEDVQTLSCPNCGAKIDIESRVQATLCPFCATPVVTDTGVTRQIKPQGILPFVLDEAKARKALEDWLGSLWFAPNGVLQYARRGRAMSGVYSPFWTFDAATVSDYSGQRGDYYYETRYVTREVNGRMQQVAEQVRRVRWRPVSGRVARDFNDVLVLAATSLPRGYTDGLAPWDLSQLRSYNPEYIAGFLAEGYTVALADGHTIARDQMEGVITGDVRRDIGGDEQMISGIQTQYSAETFKHILLPIWTAAYKYNGKSYRFVVNGQTGRVQGERPWSVWKIAFAVLLVLAAIAAFMYFQQAGSGSYGSDVGYSSPSSSSGYRYPDDSGGGSSGGDYVIRGY</sequence>
<evidence type="ECO:0000313" key="4">
    <source>
        <dbReference type="Proteomes" id="UP001597213"/>
    </source>
</evidence>
<dbReference type="RefSeq" id="WP_379143833.1">
    <property type="nucleotide sequence ID" value="NZ_JBHUEN010000043.1"/>
</dbReference>
<feature type="transmembrane region" description="Helical" evidence="2">
    <location>
        <begin position="375"/>
        <end position="397"/>
    </location>
</feature>
<comment type="caution">
    <text evidence="3">The sequence shown here is derived from an EMBL/GenBank/DDBJ whole genome shotgun (WGS) entry which is preliminary data.</text>
</comment>